<gene>
    <name evidence="3" type="ORF">ACFQ3L_02605</name>
</gene>
<proteinExistence type="predicted"/>
<sequence>MAKKDQTEPLSDAAIKAVIEQYEQPAAPAAASEDEQTGAPANLPQADQASEPLNEAAAPTPAAEPDAQPAAAEPASAVPETAELASAEPEPTEPTIAVSETAESATAEPAGPVTAEPENAEPATAEPEPVEPTAAEAHAQGDASSLQAQIDALKAQLAAQQAASLTRALAPNPHNWAVAYRFFKAEPLTLLALTLLAVALPAWWAAWLVIFYLGACYVYPLATKQSRFWWEARLDDWLTDPALRRRQREARAAKQVAAAAARKAAAAQAAAHPAAGQSGAQPSASVAAENAAATAGPAPASAGAVKAGSPAAAQPWFTNNAELWLGLAAAIAGFFMQQSGSAAGSFGTQLGAVLQDGTLASDGYVFIWGYLALRLGGMAVAGGLVKGFMHKANNGAVLKALAVIAGAGAAAVASYVYAHPFAAAYGAARAAYENGASLEDIANLASVVQYLPLIVMGVYGVGIVVNVVGRRHAA</sequence>
<evidence type="ECO:0000313" key="3">
    <source>
        <dbReference type="EMBL" id="MFD1392479.1"/>
    </source>
</evidence>
<protein>
    <submittedName>
        <fullName evidence="3">Uncharacterized protein</fullName>
    </submittedName>
</protein>
<name>A0ABW4B6F8_9LACO</name>
<dbReference type="Proteomes" id="UP001597249">
    <property type="component" value="Unassembled WGS sequence"/>
</dbReference>
<evidence type="ECO:0000256" key="2">
    <source>
        <dbReference type="SAM" id="Phobius"/>
    </source>
</evidence>
<feature type="transmembrane region" description="Helical" evidence="2">
    <location>
        <begin position="447"/>
        <end position="468"/>
    </location>
</feature>
<keyword evidence="2" id="KW-0812">Transmembrane</keyword>
<accession>A0ABW4B6F8</accession>
<feature type="region of interest" description="Disordered" evidence="1">
    <location>
        <begin position="1"/>
        <end position="145"/>
    </location>
</feature>
<feature type="transmembrane region" description="Helical" evidence="2">
    <location>
        <begin position="363"/>
        <end position="385"/>
    </location>
</feature>
<comment type="caution">
    <text evidence="3">The sequence shown here is derived from an EMBL/GenBank/DDBJ whole genome shotgun (WGS) entry which is preliminary data.</text>
</comment>
<dbReference type="RefSeq" id="WP_125586665.1">
    <property type="nucleotide sequence ID" value="NZ_JBHTMO010000005.1"/>
</dbReference>
<reference evidence="4" key="1">
    <citation type="journal article" date="2019" name="Int. J. Syst. Evol. Microbiol.">
        <title>The Global Catalogue of Microorganisms (GCM) 10K type strain sequencing project: providing services to taxonomists for standard genome sequencing and annotation.</title>
        <authorList>
            <consortium name="The Broad Institute Genomics Platform"/>
            <consortium name="The Broad Institute Genome Sequencing Center for Infectious Disease"/>
            <person name="Wu L."/>
            <person name="Ma J."/>
        </authorList>
    </citation>
    <scope>NUCLEOTIDE SEQUENCE [LARGE SCALE GENOMIC DNA]</scope>
    <source>
        <strain evidence="4">CCM 8911</strain>
    </source>
</reference>
<evidence type="ECO:0000313" key="4">
    <source>
        <dbReference type="Proteomes" id="UP001597249"/>
    </source>
</evidence>
<keyword evidence="2" id="KW-1133">Transmembrane helix</keyword>
<feature type="transmembrane region" description="Helical" evidence="2">
    <location>
        <begin position="190"/>
        <end position="219"/>
    </location>
</feature>
<keyword evidence="4" id="KW-1185">Reference proteome</keyword>
<evidence type="ECO:0000256" key="1">
    <source>
        <dbReference type="SAM" id="MobiDB-lite"/>
    </source>
</evidence>
<feature type="compositionally biased region" description="Low complexity" evidence="1">
    <location>
        <begin position="99"/>
        <end position="137"/>
    </location>
</feature>
<organism evidence="3 4">
    <name type="scientific">Lacticaseibacillus jixianensis</name>
    <dbReference type="NCBI Taxonomy" id="2486012"/>
    <lineage>
        <taxon>Bacteria</taxon>
        <taxon>Bacillati</taxon>
        <taxon>Bacillota</taxon>
        <taxon>Bacilli</taxon>
        <taxon>Lactobacillales</taxon>
        <taxon>Lactobacillaceae</taxon>
        <taxon>Lacticaseibacillus</taxon>
    </lineage>
</organism>
<feature type="transmembrane region" description="Helical" evidence="2">
    <location>
        <begin position="323"/>
        <end position="343"/>
    </location>
</feature>
<feature type="compositionally biased region" description="Low complexity" evidence="1">
    <location>
        <begin position="51"/>
        <end position="83"/>
    </location>
</feature>
<dbReference type="EMBL" id="JBHTMO010000005">
    <property type="protein sequence ID" value="MFD1392479.1"/>
    <property type="molecule type" value="Genomic_DNA"/>
</dbReference>
<keyword evidence="2" id="KW-0472">Membrane</keyword>
<feature type="transmembrane region" description="Helical" evidence="2">
    <location>
        <begin position="397"/>
        <end position="418"/>
    </location>
</feature>